<sequence>MAEMDYPIAGPIQRALGEALANDDAGYADPRGLGDSFAPWARSTWGWDVAPGDVRVAPDVVTAMAEILGVATRPGDGVVVDPPVYAPFAETIRRLHRRVIETPLARVEGGYRLDLDAIEHAYADGARAHLLCSPHNPVGLVHERETLAAVAELAARHGVLVVSDEIHAPMTYGPARHIPFPSISEDAARTSVVLSSASKTWNIAGLKSSVMVACHDDTRRLLAKLPAELAYHAGHLGVLGARAAFEDGADWLAETMRILDRNRRLVADLLRAHLPRARYVEPQAGYLAWIDCTGLGLGPDPAKVFLERGRVALSSGLSFGAGGEGFVRVNFATTRTLLEEAIRRMAVALA</sequence>
<evidence type="ECO:0000259" key="6">
    <source>
        <dbReference type="Pfam" id="PF00155"/>
    </source>
</evidence>
<dbReference type="Proteomes" id="UP000055590">
    <property type="component" value="Chromosome"/>
</dbReference>
<comment type="cofactor">
    <cofactor evidence="1">
        <name>pyridoxal 5'-phosphate</name>
        <dbReference type="ChEBI" id="CHEBI:597326"/>
    </cofactor>
</comment>
<dbReference type="SUPFAM" id="SSF53383">
    <property type="entry name" value="PLP-dependent transferases"/>
    <property type="match status" value="1"/>
</dbReference>
<dbReference type="KEGG" id="vin:AKJ08_3115"/>
<reference evidence="7 8" key="1">
    <citation type="submission" date="2015-08" db="EMBL/GenBank/DDBJ databases">
        <authorList>
            <person name="Babu N.S."/>
            <person name="Beckwith C.J."/>
            <person name="Beseler K.G."/>
            <person name="Brison A."/>
            <person name="Carone J.V."/>
            <person name="Caskin T.P."/>
            <person name="Diamond M."/>
            <person name="Durham M.E."/>
            <person name="Foxe J.M."/>
            <person name="Go M."/>
            <person name="Henderson B.A."/>
            <person name="Jones I.B."/>
            <person name="McGettigan J.A."/>
            <person name="Micheletti S.J."/>
            <person name="Nasrallah M.E."/>
            <person name="Ortiz D."/>
            <person name="Piller C.R."/>
            <person name="Privatt S.R."/>
            <person name="Schneider S.L."/>
            <person name="Sharp S."/>
            <person name="Smith T.C."/>
            <person name="Stanton J.D."/>
            <person name="Ullery H.E."/>
            <person name="Wilson R.J."/>
            <person name="Serrano M.G."/>
            <person name="Buck G."/>
            <person name="Lee V."/>
            <person name="Wang Y."/>
            <person name="Carvalho R."/>
            <person name="Voegtly L."/>
            <person name="Shi R."/>
            <person name="Duckworth R."/>
            <person name="Johnson A."/>
            <person name="Loviza R."/>
            <person name="Walstead R."/>
            <person name="Shah Z."/>
            <person name="Kiflezghi M."/>
            <person name="Wade K."/>
            <person name="Ball S.L."/>
            <person name="Bradley K.W."/>
            <person name="Asai D.J."/>
            <person name="Bowman C.A."/>
            <person name="Russell D.A."/>
            <person name="Pope W.H."/>
            <person name="Jacobs-Sera D."/>
            <person name="Hendrix R.W."/>
            <person name="Hatfull G.F."/>
        </authorList>
    </citation>
    <scope>NUCLEOTIDE SEQUENCE [LARGE SCALE GENOMIC DNA]</scope>
    <source>
        <strain evidence="7 8">DSM 27710</strain>
    </source>
</reference>
<keyword evidence="8" id="KW-1185">Reference proteome</keyword>
<evidence type="ECO:0000256" key="1">
    <source>
        <dbReference type="ARBA" id="ARBA00001933"/>
    </source>
</evidence>
<dbReference type="EMBL" id="CP012332">
    <property type="protein sequence ID" value="AKU92728.1"/>
    <property type="molecule type" value="Genomic_DNA"/>
</dbReference>
<evidence type="ECO:0000256" key="2">
    <source>
        <dbReference type="ARBA" id="ARBA00012224"/>
    </source>
</evidence>
<dbReference type="AlphaFoldDB" id="A0A0K1PGS3"/>
<name>A0A0K1PGS3_9BACT</name>
<evidence type="ECO:0000256" key="4">
    <source>
        <dbReference type="ARBA" id="ARBA00023239"/>
    </source>
</evidence>
<dbReference type="Pfam" id="PF00155">
    <property type="entry name" value="Aminotran_1_2"/>
    <property type="match status" value="1"/>
</dbReference>
<feature type="domain" description="Aminotransferase class I/classII large" evidence="6">
    <location>
        <begin position="62"/>
        <end position="344"/>
    </location>
</feature>
<dbReference type="STRING" id="1391653.AKJ08_3115"/>
<dbReference type="PANTHER" id="PTHR43525">
    <property type="entry name" value="PROTEIN MALY"/>
    <property type="match status" value="1"/>
</dbReference>
<evidence type="ECO:0000256" key="3">
    <source>
        <dbReference type="ARBA" id="ARBA00022898"/>
    </source>
</evidence>
<dbReference type="InterPro" id="IPR015424">
    <property type="entry name" value="PyrdxlP-dep_Trfase"/>
</dbReference>
<evidence type="ECO:0000313" key="8">
    <source>
        <dbReference type="Proteomes" id="UP000055590"/>
    </source>
</evidence>
<keyword evidence="4 7" id="KW-0456">Lyase</keyword>
<dbReference type="Gene3D" id="3.40.640.10">
    <property type="entry name" value="Type I PLP-dependent aspartate aminotransferase-like (Major domain)"/>
    <property type="match status" value="1"/>
</dbReference>
<comment type="similarity">
    <text evidence="5">Belongs to the class-II pyridoxal-phosphate-dependent aminotransferase family. MalY/PatB cystathionine beta-lyase subfamily.</text>
</comment>
<keyword evidence="3" id="KW-0663">Pyridoxal phosphate</keyword>
<accession>A0A0K1PGS3</accession>
<dbReference type="GO" id="GO:0047804">
    <property type="term" value="F:cysteine-S-conjugate beta-lyase activity"/>
    <property type="evidence" value="ECO:0007669"/>
    <property type="project" value="UniProtKB-EC"/>
</dbReference>
<dbReference type="PANTHER" id="PTHR43525:SF2">
    <property type="entry name" value="CYSTATHIONINE BETA-LYASE-RELATED"/>
    <property type="match status" value="1"/>
</dbReference>
<evidence type="ECO:0000256" key="5">
    <source>
        <dbReference type="ARBA" id="ARBA00037974"/>
    </source>
</evidence>
<dbReference type="InterPro" id="IPR004839">
    <property type="entry name" value="Aminotransferase_I/II_large"/>
</dbReference>
<dbReference type="EC" id="4.4.1.13" evidence="2"/>
<gene>
    <name evidence="7" type="ORF">AKJ08_3115</name>
</gene>
<evidence type="ECO:0000313" key="7">
    <source>
        <dbReference type="EMBL" id="AKU92728.1"/>
    </source>
</evidence>
<dbReference type="InterPro" id="IPR015422">
    <property type="entry name" value="PyrdxlP-dep_Trfase_small"/>
</dbReference>
<dbReference type="CDD" id="cd00609">
    <property type="entry name" value="AAT_like"/>
    <property type="match status" value="1"/>
</dbReference>
<dbReference type="InterPro" id="IPR015421">
    <property type="entry name" value="PyrdxlP-dep_Trfase_major"/>
</dbReference>
<proteinExistence type="inferred from homology"/>
<dbReference type="InterPro" id="IPR051798">
    <property type="entry name" value="Class-II_PLP-Dep_Aminotrans"/>
</dbReference>
<dbReference type="PATRIC" id="fig|1391653.3.peg.3254"/>
<dbReference type="GO" id="GO:0030170">
    <property type="term" value="F:pyridoxal phosphate binding"/>
    <property type="evidence" value="ECO:0007669"/>
    <property type="project" value="InterPro"/>
</dbReference>
<organism evidence="7 8">
    <name type="scientific">Vulgatibacter incomptus</name>
    <dbReference type="NCBI Taxonomy" id="1391653"/>
    <lineage>
        <taxon>Bacteria</taxon>
        <taxon>Pseudomonadati</taxon>
        <taxon>Myxococcota</taxon>
        <taxon>Myxococcia</taxon>
        <taxon>Myxococcales</taxon>
        <taxon>Cystobacterineae</taxon>
        <taxon>Vulgatibacteraceae</taxon>
        <taxon>Vulgatibacter</taxon>
    </lineage>
</organism>
<dbReference type="Gene3D" id="3.90.1150.10">
    <property type="entry name" value="Aspartate Aminotransferase, domain 1"/>
    <property type="match status" value="1"/>
</dbReference>
<protein>
    <recommendedName>
        <fullName evidence="2">cysteine-S-conjugate beta-lyase</fullName>
        <ecNumber evidence="2">4.4.1.13</ecNumber>
    </recommendedName>
</protein>